<accession>A0A6I1FGN5</accession>
<dbReference type="Pfam" id="PF00395">
    <property type="entry name" value="SLH"/>
    <property type="match status" value="1"/>
</dbReference>
<dbReference type="InterPro" id="IPR036465">
    <property type="entry name" value="vWFA_dom_sf"/>
</dbReference>
<dbReference type="Gene3D" id="3.40.50.410">
    <property type="entry name" value="von Willebrand factor, type A domain"/>
    <property type="match status" value="1"/>
</dbReference>
<comment type="caution">
    <text evidence="5">The sequence shown here is derived from an EMBL/GenBank/DDBJ whole genome shotgun (WGS) entry which is preliminary data.</text>
</comment>
<dbReference type="Proteomes" id="UP000429595">
    <property type="component" value="Unassembled WGS sequence"/>
</dbReference>
<dbReference type="Pfam" id="PF00092">
    <property type="entry name" value="VWA"/>
    <property type="match status" value="1"/>
</dbReference>
<dbReference type="InterPro" id="IPR008964">
    <property type="entry name" value="Invasin/intimin_cell_adhesion"/>
</dbReference>
<gene>
    <name evidence="5" type="ORF">F9802_06655</name>
</gene>
<dbReference type="InterPro" id="IPR013783">
    <property type="entry name" value="Ig-like_fold"/>
</dbReference>
<dbReference type="SUPFAM" id="SSF49373">
    <property type="entry name" value="Invasin/intimin cell-adhesion fragments"/>
    <property type="match status" value="2"/>
</dbReference>
<dbReference type="PROSITE" id="PS51272">
    <property type="entry name" value="SLH"/>
    <property type="match status" value="1"/>
</dbReference>
<keyword evidence="1 2" id="KW-0732">Signal</keyword>
<dbReference type="InterPro" id="IPR002035">
    <property type="entry name" value="VWF_A"/>
</dbReference>
<evidence type="ECO:0000259" key="4">
    <source>
        <dbReference type="PROSITE" id="PS51272"/>
    </source>
</evidence>
<reference evidence="5 6" key="1">
    <citation type="submission" date="2019-10" db="EMBL/GenBank/DDBJ databases">
        <title>Bacillus aerolatum sp. nov., isolated from bioaerosol of sport playgrounds.</title>
        <authorList>
            <person name="Chen P."/>
            <person name="Zhang G."/>
        </authorList>
    </citation>
    <scope>NUCLEOTIDE SEQUENCE [LARGE SCALE GENOMIC DNA]</scope>
    <source>
        <strain evidence="5 6">CX253</strain>
    </source>
</reference>
<feature type="signal peptide" evidence="2">
    <location>
        <begin position="1"/>
        <end position="28"/>
    </location>
</feature>
<evidence type="ECO:0000256" key="2">
    <source>
        <dbReference type="SAM" id="SignalP"/>
    </source>
</evidence>
<dbReference type="PANTHER" id="PTHR24020">
    <property type="entry name" value="COLLAGEN ALPHA"/>
    <property type="match status" value="1"/>
</dbReference>
<feature type="chain" id="PRO_5026008043" evidence="2">
    <location>
        <begin position="29"/>
        <end position="761"/>
    </location>
</feature>
<dbReference type="RefSeq" id="WP_152150391.1">
    <property type="nucleotide sequence ID" value="NZ_WEIO01000003.1"/>
</dbReference>
<feature type="domain" description="SLH" evidence="4">
    <location>
        <begin position="28"/>
        <end position="91"/>
    </location>
</feature>
<organism evidence="5 6">
    <name type="scientific">Bacillus aerolatus</name>
    <dbReference type="NCBI Taxonomy" id="2653354"/>
    <lineage>
        <taxon>Bacteria</taxon>
        <taxon>Bacillati</taxon>
        <taxon>Bacillota</taxon>
        <taxon>Bacilli</taxon>
        <taxon>Bacillales</taxon>
        <taxon>Bacillaceae</taxon>
        <taxon>Bacillus</taxon>
    </lineage>
</organism>
<dbReference type="CDD" id="cd00198">
    <property type="entry name" value="vWFA"/>
    <property type="match status" value="1"/>
</dbReference>
<dbReference type="SMART" id="SM00327">
    <property type="entry name" value="VWA"/>
    <property type="match status" value="1"/>
</dbReference>
<keyword evidence="6" id="KW-1185">Reference proteome</keyword>
<dbReference type="SUPFAM" id="SSF53300">
    <property type="entry name" value="vWA-like"/>
    <property type="match status" value="1"/>
</dbReference>
<proteinExistence type="predicted"/>
<dbReference type="EMBL" id="WEIO01000003">
    <property type="protein sequence ID" value="KAB7707427.1"/>
    <property type="molecule type" value="Genomic_DNA"/>
</dbReference>
<feature type="domain" description="VWFA" evidence="3">
    <location>
        <begin position="489"/>
        <end position="654"/>
    </location>
</feature>
<evidence type="ECO:0000256" key="1">
    <source>
        <dbReference type="ARBA" id="ARBA00022729"/>
    </source>
</evidence>
<dbReference type="InterPro" id="IPR001119">
    <property type="entry name" value="SLH_dom"/>
</dbReference>
<sequence length="761" mass="84277">MTVFKKRTVCLLLILLLMASALVSHTSAASLFKDVRTDHWAYPSIEWAVKKGLVKGYSNGTYAPQRALTEAEFITMLIRYDCTNKKLGHSQGTPDEHWASDNYRYLKSKNIPLAGYSNIKLRDQPITRGQVARIVAAFEGIDLSEPYAVQYMYIQNLSSGMTGKKDYNDYGVNRSLTRGEAAVFLNRLSKRGNCQMIGLSAPADGRDDDRYELPLNFFGNKTIVFPTPENLDQPPAALKPIDSRLEEVDIEKETLIANGMDSTFITLKLKDCYGNPISYDELLYFQVSSNAGTISKEDWAEGYWNEKAYSQTDGPELTVKVTAPKSSTVQQDTISFQISEYDESKINMACFRQPVTVPLTYVPKAELQVKTDSNSLSADGVTTTQVTATIVRPGGQAITDFNGRVRFRSAQGAYLSAQEANFFNGTASTTLTAISASHPVTDEIFAEIVQVDSRYKVDIDSVLGKSHSSEVVYDPGLKVDNSCPRDDLEVAFIIDSSGSMKRNDAERLRVSKSEEFISTLNAPRNIAAHFNSRGYLLSGPDLPAPVSTTFKYVFQSGGTNIGEGLEKAFNQFSSQGPKVAILLTDGQSSERKALEMIDKANDNNIKIYTIGLGDKKRLNEALLQRMASETGGQYFHVQENINIGTAYQSILNDISCGIPYPSCAQSSYVFSAPAIELTSTNFYMNTYINKNCGEIAKVVVRFHAAGGDIDYELIPRGQNYYALKKGRYEISKLDLFKEGTFLAYDTAGRLVGQRLISMRDK</sequence>
<name>A0A6I1FGN5_9BACI</name>
<dbReference type="InterPro" id="IPR050525">
    <property type="entry name" value="ECM_Assembly_Org"/>
</dbReference>
<dbReference type="PROSITE" id="PS50234">
    <property type="entry name" value="VWFA"/>
    <property type="match status" value="1"/>
</dbReference>
<protein>
    <submittedName>
        <fullName evidence="5">VWA domain-containing protein</fullName>
    </submittedName>
</protein>
<dbReference type="AlphaFoldDB" id="A0A6I1FGN5"/>
<evidence type="ECO:0000259" key="3">
    <source>
        <dbReference type="PROSITE" id="PS50234"/>
    </source>
</evidence>
<dbReference type="Gene3D" id="2.60.40.10">
    <property type="entry name" value="Immunoglobulins"/>
    <property type="match status" value="2"/>
</dbReference>
<evidence type="ECO:0000313" key="5">
    <source>
        <dbReference type="EMBL" id="KAB7707427.1"/>
    </source>
</evidence>
<evidence type="ECO:0000313" key="6">
    <source>
        <dbReference type="Proteomes" id="UP000429595"/>
    </source>
</evidence>
<dbReference type="PANTHER" id="PTHR24020:SF84">
    <property type="entry name" value="VWFA DOMAIN-CONTAINING PROTEIN"/>
    <property type="match status" value="1"/>
</dbReference>